<gene>
    <name evidence="1" type="ORF">QWZ18_05025</name>
</gene>
<keyword evidence="2" id="KW-1185">Reference proteome</keyword>
<comment type="caution">
    <text evidence="1">The sequence shown here is derived from an EMBL/GenBank/DDBJ whole genome shotgun (WGS) entry which is preliminary data.</text>
</comment>
<organism evidence="1 2">
    <name type="scientific">Methylobacterium longum</name>
    <dbReference type="NCBI Taxonomy" id="767694"/>
    <lineage>
        <taxon>Bacteria</taxon>
        <taxon>Pseudomonadati</taxon>
        <taxon>Pseudomonadota</taxon>
        <taxon>Alphaproteobacteria</taxon>
        <taxon>Hyphomicrobiales</taxon>
        <taxon>Methylobacteriaceae</taxon>
        <taxon>Methylobacterium</taxon>
    </lineage>
</organism>
<dbReference type="Gene3D" id="3.50.50.60">
    <property type="entry name" value="FAD/NAD(P)-binding domain"/>
    <property type="match status" value="1"/>
</dbReference>
<accession>A0ABT8AJQ2</accession>
<proteinExistence type="predicted"/>
<dbReference type="InterPro" id="IPR036188">
    <property type="entry name" value="FAD/NAD-bd_sf"/>
</dbReference>
<sequence>MQMEDGSLKPGVFGYCTIADRQEIVDYAQCSKVAVTIGDLLGFEAARSMTVLDCKSHVAHLAGHRMEMQLNVARPAS</sequence>
<dbReference type="Proteomes" id="UP001244297">
    <property type="component" value="Unassembled WGS sequence"/>
</dbReference>
<name>A0ABT8AJQ2_9HYPH</name>
<dbReference type="EMBL" id="JAUFPT010000013">
    <property type="protein sequence ID" value="MDN3569988.1"/>
    <property type="molecule type" value="Genomic_DNA"/>
</dbReference>
<dbReference type="RefSeq" id="WP_238290404.1">
    <property type="nucleotide sequence ID" value="NZ_BPQS01000023.1"/>
</dbReference>
<evidence type="ECO:0000313" key="1">
    <source>
        <dbReference type="EMBL" id="MDN3569988.1"/>
    </source>
</evidence>
<protein>
    <submittedName>
        <fullName evidence="1">Uncharacterized protein</fullName>
    </submittedName>
</protein>
<evidence type="ECO:0000313" key="2">
    <source>
        <dbReference type="Proteomes" id="UP001244297"/>
    </source>
</evidence>
<reference evidence="2" key="1">
    <citation type="journal article" date="2019" name="Int. J. Syst. Evol. Microbiol.">
        <title>The Global Catalogue of Microorganisms (GCM) 10K type strain sequencing project: providing services to taxonomists for standard genome sequencing and annotation.</title>
        <authorList>
            <consortium name="The Broad Institute Genomics Platform"/>
            <consortium name="The Broad Institute Genome Sequencing Center for Infectious Disease"/>
            <person name="Wu L."/>
            <person name="Ma J."/>
        </authorList>
    </citation>
    <scope>NUCLEOTIDE SEQUENCE [LARGE SCALE GENOMIC DNA]</scope>
    <source>
        <strain evidence="2">CECT 7806</strain>
    </source>
</reference>